<dbReference type="Gene3D" id="3.40.50.970">
    <property type="match status" value="1"/>
</dbReference>
<dbReference type="InterPro" id="IPR005475">
    <property type="entry name" value="Transketolase-like_Pyr-bd"/>
</dbReference>
<dbReference type="SMART" id="SM00861">
    <property type="entry name" value="Transket_pyr"/>
    <property type="match status" value="1"/>
</dbReference>
<dbReference type="Pfam" id="PF02780">
    <property type="entry name" value="Transketolase_C"/>
    <property type="match status" value="1"/>
</dbReference>
<proteinExistence type="predicted"/>
<dbReference type="InterPro" id="IPR033248">
    <property type="entry name" value="Transketolase_C"/>
</dbReference>
<dbReference type="Pfam" id="PF02779">
    <property type="entry name" value="Transket_pyr"/>
    <property type="match status" value="1"/>
</dbReference>
<dbReference type="CDD" id="cd07036">
    <property type="entry name" value="TPP_PYR_E1-PDHc-beta_like"/>
    <property type="match status" value="1"/>
</dbReference>
<dbReference type="EMBL" id="BNCJ01000016">
    <property type="protein sequence ID" value="GHF65030.1"/>
    <property type="molecule type" value="Genomic_DNA"/>
</dbReference>
<comment type="caution">
    <text evidence="5">The sequence shown here is derived from an EMBL/GenBank/DDBJ whole genome shotgun (WGS) entry which is preliminary data.</text>
</comment>
<organism evidence="5 6">
    <name type="scientific">Seohaeicola zhoushanensis</name>
    <dbReference type="NCBI Taxonomy" id="1569283"/>
    <lineage>
        <taxon>Bacteria</taxon>
        <taxon>Pseudomonadati</taxon>
        <taxon>Pseudomonadota</taxon>
        <taxon>Alphaproteobacteria</taxon>
        <taxon>Rhodobacterales</taxon>
        <taxon>Roseobacteraceae</taxon>
        <taxon>Seohaeicola</taxon>
    </lineage>
</organism>
<evidence type="ECO:0000256" key="2">
    <source>
        <dbReference type="ARBA" id="ARBA00012277"/>
    </source>
</evidence>
<dbReference type="GO" id="GO:0009083">
    <property type="term" value="P:branched-chain amino acid catabolic process"/>
    <property type="evidence" value="ECO:0007669"/>
    <property type="project" value="TreeGrafter"/>
</dbReference>
<keyword evidence="3" id="KW-0560">Oxidoreductase</keyword>
<dbReference type="InterPro" id="IPR029061">
    <property type="entry name" value="THDP-binding"/>
</dbReference>
<protein>
    <recommendedName>
        <fullName evidence="2">3-methyl-2-oxobutanoate dehydrogenase (2-methylpropanoyl-transferring)</fullName>
        <ecNumber evidence="2">1.2.4.4</ecNumber>
    </recommendedName>
</protein>
<evidence type="ECO:0000313" key="6">
    <source>
        <dbReference type="Proteomes" id="UP000626220"/>
    </source>
</evidence>
<feature type="domain" description="Transketolase-like pyrimidine-binding" evidence="4">
    <location>
        <begin position="6"/>
        <end position="181"/>
    </location>
</feature>
<gene>
    <name evidence="5" type="primary">bkdA2</name>
    <name evidence="5" type="ORF">GCM10017056_40310</name>
</gene>
<dbReference type="InterPro" id="IPR009014">
    <property type="entry name" value="Transketo_C/PFOR_II"/>
</dbReference>
<dbReference type="PANTHER" id="PTHR42980:SF1">
    <property type="entry name" value="2-OXOISOVALERATE DEHYDROGENASE SUBUNIT BETA, MITOCHONDRIAL"/>
    <property type="match status" value="1"/>
</dbReference>
<accession>A0A8J3H0Y6</accession>
<dbReference type="SUPFAM" id="SSF52518">
    <property type="entry name" value="Thiamin diphosphate-binding fold (THDP-binding)"/>
    <property type="match status" value="1"/>
</dbReference>
<dbReference type="GO" id="GO:0003863">
    <property type="term" value="F:branched-chain 2-oxo acid dehydrogenase activity"/>
    <property type="evidence" value="ECO:0007669"/>
    <property type="project" value="UniProtKB-EC"/>
</dbReference>
<evidence type="ECO:0000256" key="1">
    <source>
        <dbReference type="ARBA" id="ARBA00001964"/>
    </source>
</evidence>
<dbReference type="AlphaFoldDB" id="A0A8J3H0Y6"/>
<dbReference type="FunFam" id="3.40.50.970:FF:000001">
    <property type="entry name" value="Pyruvate dehydrogenase E1 beta subunit"/>
    <property type="match status" value="1"/>
</dbReference>
<dbReference type="FunFam" id="3.40.50.920:FF:000001">
    <property type="entry name" value="Pyruvate dehydrogenase E1 beta subunit"/>
    <property type="match status" value="1"/>
</dbReference>
<dbReference type="Proteomes" id="UP000626220">
    <property type="component" value="Unassembled WGS sequence"/>
</dbReference>
<keyword evidence="6" id="KW-1185">Reference proteome</keyword>
<reference evidence="5" key="1">
    <citation type="journal article" date="2014" name="Int. J. Syst. Evol. Microbiol.">
        <title>Complete genome sequence of Corynebacterium casei LMG S-19264T (=DSM 44701T), isolated from a smear-ripened cheese.</title>
        <authorList>
            <consortium name="US DOE Joint Genome Institute (JGI-PGF)"/>
            <person name="Walter F."/>
            <person name="Albersmeier A."/>
            <person name="Kalinowski J."/>
            <person name="Ruckert C."/>
        </authorList>
    </citation>
    <scope>NUCLEOTIDE SEQUENCE</scope>
    <source>
        <strain evidence="5">KCTC 42650</strain>
    </source>
</reference>
<name>A0A8J3H0Y6_9RHOB</name>
<dbReference type="SUPFAM" id="SSF52922">
    <property type="entry name" value="TK C-terminal domain-like"/>
    <property type="match status" value="1"/>
</dbReference>
<evidence type="ECO:0000313" key="5">
    <source>
        <dbReference type="EMBL" id="GHF65030.1"/>
    </source>
</evidence>
<dbReference type="GO" id="GO:0007584">
    <property type="term" value="P:response to nutrient"/>
    <property type="evidence" value="ECO:0007669"/>
    <property type="project" value="TreeGrafter"/>
</dbReference>
<dbReference type="Gene3D" id="3.40.50.920">
    <property type="match status" value="1"/>
</dbReference>
<reference evidence="5" key="2">
    <citation type="submission" date="2020-09" db="EMBL/GenBank/DDBJ databases">
        <authorList>
            <person name="Sun Q."/>
            <person name="Kim S."/>
        </authorList>
    </citation>
    <scope>NUCLEOTIDE SEQUENCE</scope>
    <source>
        <strain evidence="5">KCTC 42650</strain>
    </source>
</reference>
<sequence length="340" mass="37031">MIMARMTMIEAIRDAHAVAMERDSDVVVLGEDVGYFGGVFRCTAGLQKRFGVERCFDTPISELGIVGTAIGMAAYGLKPIAEIQFADYMYPGYDQIVSEAARLRYRSAGEFTCPMVIRMPTGGGIFGAQTHSQSPEALFTHVAGLKTVVPSNPREAKGLLLAAIADPDPVIFLEPKRLYNGPFDGHFDRPSVPWSKHEAGDVEPGYYEVPLGKAAVVREGSAATLITYGTMVHVALAAVAESGTDVEVIDLRTLLPLDLETITASVRKTGRCIVLHEATLTSGYGAEVTALVQRECFYSLEAPVLRVAGWDTPYPHAQEWDYFPGPERVRRAIDKVMEAE</sequence>
<comment type="cofactor">
    <cofactor evidence="1">
        <name>thiamine diphosphate</name>
        <dbReference type="ChEBI" id="CHEBI:58937"/>
    </cofactor>
</comment>
<dbReference type="PANTHER" id="PTHR42980">
    <property type="entry name" value="2-OXOISOVALERATE DEHYDROGENASE SUBUNIT BETA-RELATED"/>
    <property type="match status" value="1"/>
</dbReference>
<dbReference type="EC" id="1.2.4.4" evidence="2"/>
<evidence type="ECO:0000256" key="3">
    <source>
        <dbReference type="ARBA" id="ARBA00023002"/>
    </source>
</evidence>
<evidence type="ECO:0000259" key="4">
    <source>
        <dbReference type="SMART" id="SM00861"/>
    </source>
</evidence>